<accession>A0ABY0S0Q0</accession>
<reference evidence="1 2" key="1">
    <citation type="submission" date="2016-10" db="EMBL/GenBank/DDBJ databases">
        <authorList>
            <person name="Varghese N."/>
            <person name="Submissions S."/>
        </authorList>
    </citation>
    <scope>NUCLEOTIDE SEQUENCE [LARGE SCALE GENOMIC DNA]</scope>
    <source>
        <strain evidence="1 2">BS2776</strain>
    </source>
</reference>
<keyword evidence="2" id="KW-1185">Reference proteome</keyword>
<dbReference type="EMBL" id="LT629706">
    <property type="protein sequence ID" value="SDO68727.1"/>
    <property type="molecule type" value="Genomic_DNA"/>
</dbReference>
<dbReference type="InterPro" id="IPR036928">
    <property type="entry name" value="AS_sf"/>
</dbReference>
<dbReference type="Gene3D" id="3.90.1300.10">
    <property type="entry name" value="Amidase signature (AS) domain"/>
    <property type="match status" value="1"/>
</dbReference>
<evidence type="ECO:0000313" key="1">
    <source>
        <dbReference type="EMBL" id="SDO68727.1"/>
    </source>
</evidence>
<organism evidence="1 2">
    <name type="scientific">Pseudomonas poae</name>
    <dbReference type="NCBI Taxonomy" id="200451"/>
    <lineage>
        <taxon>Bacteria</taxon>
        <taxon>Pseudomonadati</taxon>
        <taxon>Pseudomonadota</taxon>
        <taxon>Gammaproteobacteria</taxon>
        <taxon>Pseudomonadales</taxon>
        <taxon>Pseudomonadaceae</taxon>
        <taxon>Pseudomonas</taxon>
    </lineage>
</organism>
<protein>
    <submittedName>
        <fullName evidence="1">Uncharacterized protein</fullName>
    </submittedName>
</protein>
<evidence type="ECO:0000313" key="2">
    <source>
        <dbReference type="Proteomes" id="UP000181903"/>
    </source>
</evidence>
<dbReference type="Proteomes" id="UP000181903">
    <property type="component" value="Chromosome I"/>
</dbReference>
<name>A0ABY0S0Q0_9PSED</name>
<dbReference type="SUPFAM" id="SSF75304">
    <property type="entry name" value="Amidase signature (AS) enzymes"/>
    <property type="match status" value="1"/>
</dbReference>
<gene>
    <name evidence="1" type="ORF">SAMN04490208_4593</name>
</gene>
<sequence length="254" mass="27778">MIARNFSLCGSASMDDGGRKNVQLGMHFRTVPASSSASAEPVDLAASKRHFHADEGCLSGIIFGDEHAKGKVFIPGYNAVAPMIRPVRDPSLSLIALSGIDPSDPVMVEVPLVLNNTTFTATPPLAGWRLGYVEHYVRGEHKEPAPHSPALRRAFDTLRQAGAQLVAVDAQRTDDSLHFSLRNRNEIDQLLADSRLDAVVSDDRRAAFHGDSPSDYPRVCEVLEDGSQLWFFGSRRSRASLSLLVWAFRQGRAT</sequence>
<proteinExistence type="predicted"/>